<sequence>MEQQRRILNQASRIDRMTRSKCKALKAASREVGANRMHRFVGLELERSVMLRNTERATQRIRTEAFAKLTLIRERRRAAFRCPTNRSLVPKRKWQGDNWQASSSAPAEKSKLHGCYI</sequence>
<dbReference type="AlphaFoldDB" id="A0A9P6Y806"/>
<evidence type="ECO:0000313" key="3">
    <source>
        <dbReference type="Proteomes" id="UP000717996"/>
    </source>
</evidence>
<protein>
    <submittedName>
        <fullName evidence="2">Uncharacterized protein</fullName>
    </submittedName>
</protein>
<comment type="caution">
    <text evidence="2">The sequence shown here is derived from an EMBL/GenBank/DDBJ whole genome shotgun (WGS) entry which is preliminary data.</text>
</comment>
<feature type="region of interest" description="Disordered" evidence="1">
    <location>
        <begin position="93"/>
        <end position="117"/>
    </location>
</feature>
<evidence type="ECO:0000256" key="1">
    <source>
        <dbReference type="SAM" id="MobiDB-lite"/>
    </source>
</evidence>
<reference evidence="2" key="1">
    <citation type="journal article" date="2020" name="Microb. Genom.">
        <title>Genetic diversity of clinical and environmental Mucorales isolates obtained from an investigation of mucormycosis cases among solid organ transplant recipients.</title>
        <authorList>
            <person name="Nguyen M.H."/>
            <person name="Kaul D."/>
            <person name="Muto C."/>
            <person name="Cheng S.J."/>
            <person name="Richter R.A."/>
            <person name="Bruno V.M."/>
            <person name="Liu G."/>
            <person name="Beyhan S."/>
            <person name="Sundermann A.J."/>
            <person name="Mounaud S."/>
            <person name="Pasculle A.W."/>
            <person name="Nierman W.C."/>
            <person name="Driscoll E."/>
            <person name="Cumbie R."/>
            <person name="Clancy C.J."/>
            <person name="Dupont C.L."/>
        </authorList>
    </citation>
    <scope>NUCLEOTIDE SEQUENCE</scope>
    <source>
        <strain evidence="2">GL16</strain>
    </source>
</reference>
<name>A0A9P6Y806_RHIOR</name>
<accession>A0A9P6Y806</accession>
<gene>
    <name evidence="2" type="ORF">G6F51_007733</name>
</gene>
<dbReference type="OrthoDB" id="2214550at2759"/>
<proteinExistence type="predicted"/>
<dbReference type="EMBL" id="JAANIT010001192">
    <property type="protein sequence ID" value="KAG1541691.1"/>
    <property type="molecule type" value="Genomic_DNA"/>
</dbReference>
<evidence type="ECO:0000313" key="2">
    <source>
        <dbReference type="EMBL" id="KAG1541691.1"/>
    </source>
</evidence>
<organism evidence="2 3">
    <name type="scientific">Rhizopus oryzae</name>
    <name type="common">Mucormycosis agent</name>
    <name type="synonym">Rhizopus arrhizus var. delemar</name>
    <dbReference type="NCBI Taxonomy" id="64495"/>
    <lineage>
        <taxon>Eukaryota</taxon>
        <taxon>Fungi</taxon>
        <taxon>Fungi incertae sedis</taxon>
        <taxon>Mucoromycota</taxon>
        <taxon>Mucoromycotina</taxon>
        <taxon>Mucoromycetes</taxon>
        <taxon>Mucorales</taxon>
        <taxon>Mucorineae</taxon>
        <taxon>Rhizopodaceae</taxon>
        <taxon>Rhizopus</taxon>
    </lineage>
</organism>
<dbReference type="Proteomes" id="UP000717996">
    <property type="component" value="Unassembled WGS sequence"/>
</dbReference>